<sequence>MKNHNKSVLIISSHVIRGAVGARNSAHFLEEMGYPCWEMLTVSMPWQPYHGASHRLIVSSYDFQAWAEDILRSPWRHEIKAVLSGYFAHKDQVVIAANMIKTLLSEQSDLFYLCDPVMADERGLYVHEDIAKNIVDHLLPLSTMVKPNRSELEWIGGKKLKDNQAIQKRLNNWGGKMH</sequence>
<dbReference type="GO" id="GO:0008478">
    <property type="term" value="F:pyridoxal kinase activity"/>
    <property type="evidence" value="ECO:0007669"/>
    <property type="project" value="UniProtKB-EC"/>
</dbReference>
<keyword evidence="2" id="KW-0808">Transferase</keyword>
<evidence type="ECO:0000259" key="6">
    <source>
        <dbReference type="Pfam" id="PF08543"/>
    </source>
</evidence>
<feature type="domain" description="Pyridoxamine kinase/Phosphomethylpyrimidine kinase" evidence="6">
    <location>
        <begin position="97"/>
        <end position="169"/>
    </location>
</feature>
<accession>J0ZS38</accession>
<protein>
    <recommendedName>
        <fullName evidence="1">pyridoxal kinase</fullName>
        <ecNumber evidence="1">2.7.1.35</ecNumber>
    </recommendedName>
</protein>
<keyword evidence="8" id="KW-1185">Reference proteome</keyword>
<dbReference type="InterPro" id="IPR004625">
    <property type="entry name" value="PyrdxlKinase"/>
</dbReference>
<evidence type="ECO:0000256" key="1">
    <source>
        <dbReference type="ARBA" id="ARBA00012104"/>
    </source>
</evidence>
<evidence type="ECO:0000256" key="5">
    <source>
        <dbReference type="ARBA" id="ARBA00022840"/>
    </source>
</evidence>
<gene>
    <name evidence="7" type="ORF">ME5_00233</name>
</gene>
<dbReference type="RefSeq" id="WP_008037629.1">
    <property type="nucleotide sequence ID" value="NZ_JH725147.1"/>
</dbReference>
<reference evidence="7 8" key="1">
    <citation type="submission" date="2012-03" db="EMBL/GenBank/DDBJ databases">
        <title>The Genome Sequence of Bartonella tamiae Th239.</title>
        <authorList>
            <consortium name="The Broad Institute Genome Sequencing Platform"/>
            <consortium name="The Broad Institute Genome Sequencing Center for Infectious Disease"/>
            <person name="Feldgarden M."/>
            <person name="Kirby J."/>
            <person name="Kosoy M."/>
            <person name="Birtles R."/>
            <person name="Probert W.S."/>
            <person name="Chiaraviglio L."/>
            <person name="Young S.K."/>
            <person name="Zeng Q."/>
            <person name="Gargeya S."/>
            <person name="Fitzgerald M."/>
            <person name="Haas B."/>
            <person name="Abouelleil A."/>
            <person name="Alvarado L."/>
            <person name="Arachchi H.M."/>
            <person name="Berlin A."/>
            <person name="Chapman S.B."/>
            <person name="Gearin G."/>
            <person name="Goldberg J."/>
            <person name="Griggs A."/>
            <person name="Gujja S."/>
            <person name="Hansen M."/>
            <person name="Heiman D."/>
            <person name="Howarth C."/>
            <person name="Larimer J."/>
            <person name="Lui A."/>
            <person name="MacDonald P.J.P."/>
            <person name="McCowen C."/>
            <person name="Montmayeur A."/>
            <person name="Murphy C."/>
            <person name="Neiman D."/>
            <person name="Pearson M."/>
            <person name="Priest M."/>
            <person name="Roberts A."/>
            <person name="Saif S."/>
            <person name="Shea T."/>
            <person name="Sisk P."/>
            <person name="Stolte C."/>
            <person name="Sykes S."/>
            <person name="Wortman J."/>
            <person name="Nusbaum C."/>
            <person name="Birren B."/>
        </authorList>
    </citation>
    <scope>NUCLEOTIDE SEQUENCE [LARGE SCALE GENOMIC DNA]</scope>
    <source>
        <strain evidence="7 8">Th239</strain>
    </source>
</reference>
<dbReference type="Proteomes" id="UP000008952">
    <property type="component" value="Unassembled WGS sequence"/>
</dbReference>
<evidence type="ECO:0000313" key="7">
    <source>
        <dbReference type="EMBL" id="EJF91538.1"/>
    </source>
</evidence>
<dbReference type="Pfam" id="PF08543">
    <property type="entry name" value="Phos_pyr_kin"/>
    <property type="match status" value="1"/>
</dbReference>
<dbReference type="PANTHER" id="PTHR10534">
    <property type="entry name" value="PYRIDOXAL KINASE"/>
    <property type="match status" value="1"/>
</dbReference>
<proteinExistence type="predicted"/>
<evidence type="ECO:0000256" key="4">
    <source>
        <dbReference type="ARBA" id="ARBA00022777"/>
    </source>
</evidence>
<name>J0ZS38_9HYPH</name>
<dbReference type="STRING" id="1094558.ME5_00233"/>
<dbReference type="AlphaFoldDB" id="J0ZS38"/>
<dbReference type="EMBL" id="AIMB01000002">
    <property type="protein sequence ID" value="EJF91538.1"/>
    <property type="molecule type" value="Genomic_DNA"/>
</dbReference>
<keyword evidence="4 7" id="KW-0418">Kinase</keyword>
<dbReference type="HOGENOM" id="CLU_046496_4_0_5"/>
<dbReference type="GO" id="GO:0005524">
    <property type="term" value="F:ATP binding"/>
    <property type="evidence" value="ECO:0007669"/>
    <property type="project" value="UniProtKB-KW"/>
</dbReference>
<evidence type="ECO:0000256" key="2">
    <source>
        <dbReference type="ARBA" id="ARBA00022679"/>
    </source>
</evidence>
<dbReference type="EC" id="2.7.1.35" evidence="1"/>
<dbReference type="OrthoDB" id="9800808at2"/>
<dbReference type="PANTHER" id="PTHR10534:SF2">
    <property type="entry name" value="PYRIDOXAL KINASE"/>
    <property type="match status" value="1"/>
</dbReference>
<dbReference type="GO" id="GO:0009443">
    <property type="term" value="P:pyridoxal 5'-phosphate salvage"/>
    <property type="evidence" value="ECO:0007669"/>
    <property type="project" value="InterPro"/>
</dbReference>
<dbReference type="GO" id="GO:0005829">
    <property type="term" value="C:cytosol"/>
    <property type="evidence" value="ECO:0007669"/>
    <property type="project" value="TreeGrafter"/>
</dbReference>
<dbReference type="Gene3D" id="3.40.1190.20">
    <property type="match status" value="1"/>
</dbReference>
<evidence type="ECO:0000256" key="3">
    <source>
        <dbReference type="ARBA" id="ARBA00022741"/>
    </source>
</evidence>
<dbReference type="PATRIC" id="fig|1094558.3.peg.261"/>
<evidence type="ECO:0000313" key="8">
    <source>
        <dbReference type="Proteomes" id="UP000008952"/>
    </source>
</evidence>
<keyword evidence="3" id="KW-0547">Nucleotide-binding</keyword>
<keyword evidence="5" id="KW-0067">ATP-binding</keyword>
<dbReference type="SUPFAM" id="SSF53613">
    <property type="entry name" value="Ribokinase-like"/>
    <property type="match status" value="1"/>
</dbReference>
<dbReference type="InterPro" id="IPR029056">
    <property type="entry name" value="Ribokinase-like"/>
</dbReference>
<comment type="caution">
    <text evidence="7">The sequence shown here is derived from an EMBL/GenBank/DDBJ whole genome shotgun (WGS) entry which is preliminary data.</text>
</comment>
<dbReference type="eggNOG" id="COG2240">
    <property type="taxonomic scope" value="Bacteria"/>
</dbReference>
<dbReference type="InterPro" id="IPR013749">
    <property type="entry name" value="PM/HMP-P_kinase-1"/>
</dbReference>
<organism evidence="7 8">
    <name type="scientific">Bartonella tamiae Th239</name>
    <dbReference type="NCBI Taxonomy" id="1094558"/>
    <lineage>
        <taxon>Bacteria</taxon>
        <taxon>Pseudomonadati</taxon>
        <taxon>Pseudomonadota</taxon>
        <taxon>Alphaproteobacteria</taxon>
        <taxon>Hyphomicrobiales</taxon>
        <taxon>Bartonellaceae</taxon>
        <taxon>Bartonella</taxon>
    </lineage>
</organism>